<keyword evidence="2" id="KW-1185">Reference proteome</keyword>
<name>A0A6L7GIH8_9SPHN</name>
<gene>
    <name evidence="1" type="ORF">GRI44_11260</name>
</gene>
<dbReference type="RefSeq" id="WP_160601864.1">
    <property type="nucleotide sequence ID" value="NZ_WTYU01000002.1"/>
</dbReference>
<sequence length="206" mass="22986">MCGHATIHFGEDELPQEASLPNDKIVVLAAYLAGASQQLTDTEDIAIKANEIAPGRFSWRKYTDQINIEAVRKRLYDAAKPAKGGLISGGEREGWLLTAAGLAFCEEHPEILAHGLKFAPRLSVKEKTWQHREGARMISEAAFAKWEAGKVNEITRQEAERFFGVDDYIKGVARQKRIDRAQQIFRGQQRLEKAIAEIAEIVGVDE</sequence>
<comment type="caution">
    <text evidence="1">The sequence shown here is derived from an EMBL/GenBank/DDBJ whole genome shotgun (WGS) entry which is preliminary data.</text>
</comment>
<dbReference type="AlphaFoldDB" id="A0A6L7GIH8"/>
<protein>
    <submittedName>
        <fullName evidence="1">Uncharacterized protein</fullName>
    </submittedName>
</protein>
<dbReference type="EMBL" id="WTYU01000002">
    <property type="protein sequence ID" value="MXP15326.1"/>
    <property type="molecule type" value="Genomic_DNA"/>
</dbReference>
<evidence type="ECO:0000313" key="1">
    <source>
        <dbReference type="EMBL" id="MXP15326.1"/>
    </source>
</evidence>
<organism evidence="1 2">
    <name type="scientific">Allopontixanthobacter confluentis</name>
    <dbReference type="NCBI Taxonomy" id="1849021"/>
    <lineage>
        <taxon>Bacteria</taxon>
        <taxon>Pseudomonadati</taxon>
        <taxon>Pseudomonadota</taxon>
        <taxon>Alphaproteobacteria</taxon>
        <taxon>Sphingomonadales</taxon>
        <taxon>Erythrobacteraceae</taxon>
        <taxon>Allopontixanthobacter</taxon>
    </lineage>
</organism>
<dbReference type="Proteomes" id="UP000473531">
    <property type="component" value="Unassembled WGS sequence"/>
</dbReference>
<accession>A0A6L7GIH8</accession>
<evidence type="ECO:0000313" key="2">
    <source>
        <dbReference type="Proteomes" id="UP000473531"/>
    </source>
</evidence>
<reference evidence="1 2" key="1">
    <citation type="submission" date="2019-12" db="EMBL/GenBank/DDBJ databases">
        <title>Genomic-based taxomic classification of the family Erythrobacteraceae.</title>
        <authorList>
            <person name="Xu L."/>
        </authorList>
    </citation>
    <scope>NUCLEOTIDE SEQUENCE [LARGE SCALE GENOMIC DNA]</scope>
    <source>
        <strain evidence="1 2">KCTC 52259</strain>
    </source>
</reference>
<proteinExistence type="predicted"/>
<dbReference type="OrthoDB" id="9881899at2"/>